<evidence type="ECO:0000256" key="1">
    <source>
        <dbReference type="SAM" id="MobiDB-lite"/>
    </source>
</evidence>
<reference evidence="2" key="1">
    <citation type="submission" date="2019-12" db="EMBL/GenBank/DDBJ databases">
        <title>Genome sequencing and annotation of Brassica cretica.</title>
        <authorList>
            <person name="Studholme D.J."/>
            <person name="Sarris P.F."/>
        </authorList>
    </citation>
    <scope>NUCLEOTIDE SEQUENCE</scope>
    <source>
        <strain evidence="2">PFS-102/07</strain>
        <tissue evidence="2">Leaf</tissue>
    </source>
</reference>
<gene>
    <name evidence="2" type="ORF">F2Q70_00013404</name>
</gene>
<dbReference type="EMBL" id="QGKY02000089">
    <property type="protein sequence ID" value="KAF2611255.1"/>
    <property type="molecule type" value="Genomic_DNA"/>
</dbReference>
<dbReference type="AlphaFoldDB" id="A0A8S9LV36"/>
<accession>A0A8S9LV36</accession>
<comment type="caution">
    <text evidence="2">The sequence shown here is derived from an EMBL/GenBank/DDBJ whole genome shotgun (WGS) entry which is preliminary data.</text>
</comment>
<proteinExistence type="predicted"/>
<protein>
    <submittedName>
        <fullName evidence="2">Uncharacterized protein</fullName>
    </submittedName>
</protein>
<evidence type="ECO:0000313" key="2">
    <source>
        <dbReference type="EMBL" id="KAF2611255.1"/>
    </source>
</evidence>
<feature type="compositionally biased region" description="Basic and acidic residues" evidence="1">
    <location>
        <begin position="1"/>
        <end position="13"/>
    </location>
</feature>
<feature type="region of interest" description="Disordered" evidence="1">
    <location>
        <begin position="1"/>
        <end position="20"/>
    </location>
</feature>
<organism evidence="2">
    <name type="scientific">Brassica cretica</name>
    <name type="common">Mustard</name>
    <dbReference type="NCBI Taxonomy" id="69181"/>
    <lineage>
        <taxon>Eukaryota</taxon>
        <taxon>Viridiplantae</taxon>
        <taxon>Streptophyta</taxon>
        <taxon>Embryophyta</taxon>
        <taxon>Tracheophyta</taxon>
        <taxon>Spermatophyta</taxon>
        <taxon>Magnoliopsida</taxon>
        <taxon>eudicotyledons</taxon>
        <taxon>Gunneridae</taxon>
        <taxon>Pentapetalae</taxon>
        <taxon>rosids</taxon>
        <taxon>malvids</taxon>
        <taxon>Brassicales</taxon>
        <taxon>Brassicaceae</taxon>
        <taxon>Brassiceae</taxon>
        <taxon>Brassica</taxon>
    </lineage>
</organism>
<feature type="region of interest" description="Disordered" evidence="1">
    <location>
        <begin position="27"/>
        <end position="73"/>
    </location>
</feature>
<sequence>MPARTIPERHCLPETEAGEIGAMKAIASQRQSQTVIGRIDQPPETRTGRKNRNRLTKTTDSRSHKSNSKPSER</sequence>
<name>A0A8S9LV36_BRACR</name>